<gene>
    <name evidence="12" type="ORF">mvi_53430</name>
    <name evidence="13" type="ORF">QR79_29030</name>
</gene>
<name>A0A0J6QSZ6_9HYPH</name>
<dbReference type="PROSITE" id="PS50928">
    <property type="entry name" value="ABC_TM1"/>
    <property type="match status" value="1"/>
</dbReference>
<reference evidence="12" key="2">
    <citation type="submission" date="2020-11" db="EMBL/GenBank/DDBJ databases">
        <title>Complete genome sequence of a novel pathogenic Methylobacterium strain isolated from rice in Vietnam.</title>
        <authorList>
            <person name="Lai K."/>
            <person name="Okazaki S."/>
            <person name="Higashi K."/>
            <person name="Mori H."/>
            <person name="Toyoda A."/>
            <person name="Kurokawa K."/>
        </authorList>
    </citation>
    <scope>NUCLEOTIDE SEQUENCE</scope>
    <source>
        <strain evidence="12">VL1</strain>
    </source>
</reference>
<dbReference type="InterPro" id="IPR043429">
    <property type="entry name" value="ArtM/GltK/GlnP/TcyL/YhdX-like"/>
</dbReference>
<evidence type="ECO:0000313" key="12">
    <source>
        <dbReference type="EMBL" id="BCM86882.1"/>
    </source>
</evidence>
<evidence type="ECO:0000259" key="11">
    <source>
        <dbReference type="PROSITE" id="PS50928"/>
    </source>
</evidence>
<dbReference type="Proteomes" id="UP000036471">
    <property type="component" value="Unassembled WGS sequence"/>
</dbReference>
<dbReference type="InterPro" id="IPR035906">
    <property type="entry name" value="MetI-like_sf"/>
</dbReference>
<feature type="transmembrane region" description="Helical" evidence="10">
    <location>
        <begin position="73"/>
        <end position="98"/>
    </location>
</feature>
<comment type="function">
    <text evidence="1">Part of the binding-protein-dependent transport system for glutamine; probably responsible for the translocation of the substrate across the membrane.</text>
</comment>
<dbReference type="NCBIfam" id="TIGR01726">
    <property type="entry name" value="HEQRo_perm_3TM"/>
    <property type="match status" value="1"/>
</dbReference>
<evidence type="ECO:0000313" key="14">
    <source>
        <dbReference type="Proteomes" id="UP000036471"/>
    </source>
</evidence>
<dbReference type="KEGG" id="mind:mvi_53430"/>
<dbReference type="PANTHER" id="PTHR30614">
    <property type="entry name" value="MEMBRANE COMPONENT OF AMINO ACID ABC TRANSPORTER"/>
    <property type="match status" value="1"/>
</dbReference>
<organism evidence="12 15">
    <name type="scientific">Methylobacterium indicum</name>
    <dbReference type="NCBI Taxonomy" id="1775910"/>
    <lineage>
        <taxon>Bacteria</taxon>
        <taxon>Pseudomonadati</taxon>
        <taxon>Pseudomonadota</taxon>
        <taxon>Alphaproteobacteria</taxon>
        <taxon>Hyphomicrobiales</taxon>
        <taxon>Methylobacteriaceae</taxon>
        <taxon>Methylobacterium</taxon>
    </lineage>
</organism>
<dbReference type="InterPro" id="IPR000515">
    <property type="entry name" value="MetI-like"/>
</dbReference>
<evidence type="ECO:0000256" key="5">
    <source>
        <dbReference type="ARBA" id="ARBA00022475"/>
    </source>
</evidence>
<dbReference type="InterPro" id="IPR010065">
    <property type="entry name" value="AA_ABC_transptr_permease_3TM"/>
</dbReference>
<dbReference type="AlphaFoldDB" id="A0A0J6QSZ6"/>
<evidence type="ECO:0000313" key="15">
    <source>
        <dbReference type="Proteomes" id="UP000663508"/>
    </source>
</evidence>
<comment type="subcellular location">
    <subcellularLocation>
        <location evidence="2">Cell inner membrane</location>
        <topology evidence="2">Multi-pass membrane protein</topology>
    </subcellularLocation>
    <subcellularLocation>
        <location evidence="10">Cell membrane</location>
        <topology evidence="10">Multi-pass membrane protein</topology>
    </subcellularLocation>
</comment>
<keyword evidence="14" id="KW-1185">Reference proteome</keyword>
<evidence type="ECO:0000256" key="1">
    <source>
        <dbReference type="ARBA" id="ARBA00003159"/>
    </source>
</evidence>
<keyword evidence="8 10" id="KW-1133">Transmembrane helix</keyword>
<proteinExistence type="inferred from homology"/>
<feature type="transmembrane region" description="Helical" evidence="10">
    <location>
        <begin position="20"/>
        <end position="44"/>
    </location>
</feature>
<dbReference type="GO" id="GO:0043190">
    <property type="term" value="C:ATP-binding cassette (ABC) transporter complex"/>
    <property type="evidence" value="ECO:0007669"/>
    <property type="project" value="InterPro"/>
</dbReference>
<keyword evidence="7" id="KW-0029">Amino-acid transport</keyword>
<evidence type="ECO:0000256" key="9">
    <source>
        <dbReference type="ARBA" id="ARBA00023136"/>
    </source>
</evidence>
<keyword evidence="9 10" id="KW-0472">Membrane</keyword>
<feature type="transmembrane region" description="Helical" evidence="10">
    <location>
        <begin position="191"/>
        <end position="213"/>
    </location>
</feature>
<dbReference type="EMBL" id="AP024145">
    <property type="protein sequence ID" value="BCM86882.1"/>
    <property type="molecule type" value="Genomic_DNA"/>
</dbReference>
<evidence type="ECO:0000256" key="7">
    <source>
        <dbReference type="ARBA" id="ARBA00022970"/>
    </source>
</evidence>
<evidence type="ECO:0000256" key="4">
    <source>
        <dbReference type="ARBA" id="ARBA00022448"/>
    </source>
</evidence>
<dbReference type="Gene3D" id="1.10.3720.10">
    <property type="entry name" value="MetI-like"/>
    <property type="match status" value="1"/>
</dbReference>
<sequence length="221" mass="24385">MTYAWDFMPVLRHLDMLALGLVNTVKIAAASIVLGVAIGLVLALMRLSPSRLARAPATAFIEFYRNTPPIVHFFWFFYALPVLADISLDPLAAAILALSTQSGAFYAEVFRGGIVSIEKGQWEGARALGMSRAQLMRRVVLPQAIGRMVPPFVERSFELTKTTALASTLAYGELLYQAMQVNSQTFRPLEVYTVVALLYLVLLITASALARLAEQRLTAYR</sequence>
<keyword evidence="4 10" id="KW-0813">Transport</keyword>
<dbReference type="SUPFAM" id="SSF161098">
    <property type="entry name" value="MetI-like"/>
    <property type="match status" value="1"/>
</dbReference>
<keyword evidence="6 10" id="KW-0812">Transmembrane</keyword>
<evidence type="ECO:0000256" key="3">
    <source>
        <dbReference type="ARBA" id="ARBA00010072"/>
    </source>
</evidence>
<keyword evidence="5" id="KW-1003">Cell membrane</keyword>
<evidence type="ECO:0000256" key="2">
    <source>
        <dbReference type="ARBA" id="ARBA00004429"/>
    </source>
</evidence>
<dbReference type="Proteomes" id="UP000663508">
    <property type="component" value="Chromosome"/>
</dbReference>
<reference evidence="13 14" key="1">
    <citation type="submission" date="2014-11" db="EMBL/GenBank/DDBJ databases">
        <title>Comparative genomics of Methylobacterium species.</title>
        <authorList>
            <person name="Chaudhry V."/>
            <person name="Patil P.B."/>
        </authorList>
    </citation>
    <scope>NUCLEOTIDE SEQUENCE [LARGE SCALE GENOMIC DNA]</scope>
    <source>
        <strain evidence="13 14">SE3.6</strain>
    </source>
</reference>
<comment type="similarity">
    <text evidence="3">Belongs to the binding-protein-dependent transport system permease family. HisMQ subfamily.</text>
</comment>
<dbReference type="Pfam" id="PF00528">
    <property type="entry name" value="BPD_transp_1"/>
    <property type="match status" value="1"/>
</dbReference>
<dbReference type="GO" id="GO:0006865">
    <property type="term" value="P:amino acid transport"/>
    <property type="evidence" value="ECO:0007669"/>
    <property type="project" value="UniProtKB-KW"/>
</dbReference>
<evidence type="ECO:0000256" key="6">
    <source>
        <dbReference type="ARBA" id="ARBA00022692"/>
    </source>
</evidence>
<dbReference type="EMBL" id="JTHG01000371">
    <property type="protein sequence ID" value="KMO11955.1"/>
    <property type="molecule type" value="Genomic_DNA"/>
</dbReference>
<accession>A0A0J6QSZ6</accession>
<dbReference type="CDD" id="cd06261">
    <property type="entry name" value="TM_PBP2"/>
    <property type="match status" value="1"/>
</dbReference>
<dbReference type="GO" id="GO:0022857">
    <property type="term" value="F:transmembrane transporter activity"/>
    <property type="evidence" value="ECO:0007669"/>
    <property type="project" value="InterPro"/>
</dbReference>
<evidence type="ECO:0000256" key="8">
    <source>
        <dbReference type="ARBA" id="ARBA00022989"/>
    </source>
</evidence>
<dbReference type="PANTHER" id="PTHR30614:SF20">
    <property type="entry name" value="GLUTAMINE TRANSPORT SYSTEM PERMEASE PROTEIN GLNP"/>
    <property type="match status" value="1"/>
</dbReference>
<evidence type="ECO:0000256" key="10">
    <source>
        <dbReference type="RuleBase" id="RU363032"/>
    </source>
</evidence>
<dbReference type="RefSeq" id="WP_048430156.1">
    <property type="nucleotide sequence ID" value="NZ_AP024145.1"/>
</dbReference>
<feature type="domain" description="ABC transmembrane type-1" evidence="11">
    <location>
        <begin position="21"/>
        <end position="210"/>
    </location>
</feature>
<evidence type="ECO:0000313" key="13">
    <source>
        <dbReference type="EMBL" id="KMO11955.1"/>
    </source>
</evidence>
<protein>
    <submittedName>
        <fullName evidence="12">ABC transporter permease</fullName>
    </submittedName>
</protein>